<accession>A0A1Y2H950</accession>
<keyword evidence="5" id="KW-1185">Reference proteome</keyword>
<feature type="chain" id="PRO_5013390862" evidence="3">
    <location>
        <begin position="37"/>
        <end position="290"/>
    </location>
</feature>
<evidence type="ECO:0000256" key="2">
    <source>
        <dbReference type="SAM" id="Phobius"/>
    </source>
</evidence>
<gene>
    <name evidence="4" type="ORF">BCR44DRAFT_52605</name>
</gene>
<dbReference type="AlphaFoldDB" id="A0A1Y2H950"/>
<name>A0A1Y2H950_9FUNG</name>
<feature type="transmembrane region" description="Helical" evidence="2">
    <location>
        <begin position="158"/>
        <end position="182"/>
    </location>
</feature>
<feature type="region of interest" description="Disordered" evidence="1">
    <location>
        <begin position="199"/>
        <end position="218"/>
    </location>
</feature>
<feature type="region of interest" description="Disordered" evidence="1">
    <location>
        <begin position="263"/>
        <end position="290"/>
    </location>
</feature>
<dbReference type="EMBL" id="MCFL01000067">
    <property type="protein sequence ID" value="ORZ31089.1"/>
    <property type="molecule type" value="Genomic_DNA"/>
</dbReference>
<evidence type="ECO:0000313" key="4">
    <source>
        <dbReference type="EMBL" id="ORZ31089.1"/>
    </source>
</evidence>
<feature type="compositionally biased region" description="Low complexity" evidence="1">
    <location>
        <begin position="51"/>
        <end position="75"/>
    </location>
</feature>
<keyword evidence="2" id="KW-0812">Transmembrane</keyword>
<feature type="compositionally biased region" description="Basic and acidic residues" evidence="1">
    <location>
        <begin position="207"/>
        <end position="217"/>
    </location>
</feature>
<sequence length="290" mass="30643">MSRTTSSARRRSQLRLANFLLLAMSVLLPQNSLALASPFPASKRPKVKVKTSSSGSESSNTSDPSSWSWSNPTTGSGSGSVNAQDGGEEGDVDPDAGAPNPLLDYESALVRDNGLLYSGIWVRNPTVFNGACLLWADDRVTPLPYWKPTCAAPKLKPVVWGAALAVLVLLLVCCCCCVRAAARAGVGIGKYVLAKVSGAGGNSAGRTETETAERVVGDKPVAAPAVPMQQLPSHEVNTPAQQQPLPKVYPPQSAAQAYYYPAQQYPGGSQHPVQGQQQQQQTMYPPQGSH</sequence>
<evidence type="ECO:0000256" key="1">
    <source>
        <dbReference type="SAM" id="MobiDB-lite"/>
    </source>
</evidence>
<feature type="signal peptide" evidence="3">
    <location>
        <begin position="1"/>
        <end position="36"/>
    </location>
</feature>
<organism evidence="4 5">
    <name type="scientific">Catenaria anguillulae PL171</name>
    <dbReference type="NCBI Taxonomy" id="765915"/>
    <lineage>
        <taxon>Eukaryota</taxon>
        <taxon>Fungi</taxon>
        <taxon>Fungi incertae sedis</taxon>
        <taxon>Blastocladiomycota</taxon>
        <taxon>Blastocladiomycetes</taxon>
        <taxon>Blastocladiales</taxon>
        <taxon>Catenariaceae</taxon>
        <taxon>Catenaria</taxon>
    </lineage>
</organism>
<dbReference type="Proteomes" id="UP000193411">
    <property type="component" value="Unassembled WGS sequence"/>
</dbReference>
<keyword evidence="3" id="KW-0732">Signal</keyword>
<proteinExistence type="predicted"/>
<feature type="region of interest" description="Disordered" evidence="1">
    <location>
        <begin position="37"/>
        <end position="97"/>
    </location>
</feature>
<evidence type="ECO:0000313" key="5">
    <source>
        <dbReference type="Proteomes" id="UP000193411"/>
    </source>
</evidence>
<evidence type="ECO:0000256" key="3">
    <source>
        <dbReference type="SAM" id="SignalP"/>
    </source>
</evidence>
<reference evidence="4 5" key="1">
    <citation type="submission" date="2016-07" db="EMBL/GenBank/DDBJ databases">
        <title>Pervasive Adenine N6-methylation of Active Genes in Fungi.</title>
        <authorList>
            <consortium name="DOE Joint Genome Institute"/>
            <person name="Mondo S.J."/>
            <person name="Dannebaum R.O."/>
            <person name="Kuo R.C."/>
            <person name="Labutti K."/>
            <person name="Haridas S."/>
            <person name="Kuo A."/>
            <person name="Salamov A."/>
            <person name="Ahrendt S.R."/>
            <person name="Lipzen A."/>
            <person name="Sullivan W."/>
            <person name="Andreopoulos W.B."/>
            <person name="Clum A."/>
            <person name="Lindquist E."/>
            <person name="Daum C."/>
            <person name="Ramamoorthy G.K."/>
            <person name="Gryganskyi A."/>
            <person name="Culley D."/>
            <person name="Magnuson J.K."/>
            <person name="James T.Y."/>
            <person name="O'Malley M.A."/>
            <person name="Stajich J.E."/>
            <person name="Spatafora J.W."/>
            <person name="Visel A."/>
            <person name="Grigoriev I.V."/>
        </authorList>
    </citation>
    <scope>NUCLEOTIDE SEQUENCE [LARGE SCALE GENOMIC DNA]</scope>
    <source>
        <strain evidence="4 5">PL171</strain>
    </source>
</reference>
<keyword evidence="2" id="KW-0472">Membrane</keyword>
<comment type="caution">
    <text evidence="4">The sequence shown here is derived from an EMBL/GenBank/DDBJ whole genome shotgun (WGS) entry which is preliminary data.</text>
</comment>
<protein>
    <submittedName>
        <fullName evidence="4">Uncharacterized protein</fullName>
    </submittedName>
</protein>
<keyword evidence="2" id="KW-1133">Transmembrane helix</keyword>